<dbReference type="GO" id="GO:0000725">
    <property type="term" value="P:recombinational repair"/>
    <property type="evidence" value="ECO:0007669"/>
    <property type="project" value="TreeGrafter"/>
</dbReference>
<dbReference type="EMBL" id="LN555523">
    <property type="protein sequence ID" value="CED94054.1"/>
    <property type="molecule type" value="Genomic_DNA"/>
</dbReference>
<dbReference type="GO" id="GO:0016787">
    <property type="term" value="F:hydrolase activity"/>
    <property type="evidence" value="ECO:0007669"/>
    <property type="project" value="UniProtKB-KW"/>
</dbReference>
<name>A0A1V1I3Q1_9FIRM</name>
<keyword evidence="7" id="KW-1185">Reference proteome</keyword>
<dbReference type="Pfam" id="PF13361">
    <property type="entry name" value="UvrD_C"/>
    <property type="match status" value="1"/>
</dbReference>
<dbReference type="KEGG" id="ril:CRIB_1446"/>
<dbReference type="GeneID" id="82205480"/>
<feature type="domain" description="UvrD-like helicase C-terminal" evidence="5">
    <location>
        <begin position="101"/>
        <end position="186"/>
    </location>
</feature>
<dbReference type="PANTHER" id="PTHR11070">
    <property type="entry name" value="UVRD / RECB / PCRA DNA HELICASE FAMILY MEMBER"/>
    <property type="match status" value="1"/>
</dbReference>
<evidence type="ECO:0000256" key="2">
    <source>
        <dbReference type="ARBA" id="ARBA00022801"/>
    </source>
</evidence>
<evidence type="ECO:0000256" key="4">
    <source>
        <dbReference type="ARBA" id="ARBA00022840"/>
    </source>
</evidence>
<dbReference type="Proteomes" id="UP000245622">
    <property type="component" value="Chromosome 1"/>
</dbReference>
<dbReference type="Gene3D" id="3.40.50.300">
    <property type="entry name" value="P-loop containing nucleotide triphosphate hydrolases"/>
    <property type="match status" value="1"/>
</dbReference>
<organism evidence="6 7">
    <name type="scientific">Romboutsia ilealis</name>
    <dbReference type="NCBI Taxonomy" id="1115758"/>
    <lineage>
        <taxon>Bacteria</taxon>
        <taxon>Bacillati</taxon>
        <taxon>Bacillota</taxon>
        <taxon>Clostridia</taxon>
        <taxon>Peptostreptococcales</taxon>
        <taxon>Peptostreptococcaceae</taxon>
        <taxon>Romboutsia</taxon>
    </lineage>
</organism>
<gene>
    <name evidence="6" type="ORF">CRIB_1446</name>
</gene>
<accession>A0A1V1I3Q1</accession>
<dbReference type="InterPro" id="IPR000212">
    <property type="entry name" value="DNA_helicase_UvrD/REP"/>
</dbReference>
<evidence type="ECO:0000313" key="6">
    <source>
        <dbReference type="EMBL" id="CED94054.1"/>
    </source>
</evidence>
<keyword evidence="4" id="KW-0067">ATP-binding</keyword>
<sequence>MKINYRTTEETRAWAFNLLNGIKFDDLDTGTEDNKGYKSLVHGPSPEVVNFNNIEEEVDYIANRIKDLEEQGIDLNNICLVARTDRQLDMYREFLRDRMIKTYKIHRKEAEDRQNKCIRVATMHRVKGLEFDHVFLVGINDGVVPLKQFIDSASDNVVRKQRIVAERSLLYVAATRAKKAVFVSSYDKMSELLE</sequence>
<evidence type="ECO:0000256" key="1">
    <source>
        <dbReference type="ARBA" id="ARBA00022741"/>
    </source>
</evidence>
<dbReference type="GO" id="GO:0043138">
    <property type="term" value="F:3'-5' DNA helicase activity"/>
    <property type="evidence" value="ECO:0007669"/>
    <property type="project" value="TreeGrafter"/>
</dbReference>
<proteinExistence type="predicted"/>
<dbReference type="GO" id="GO:0003677">
    <property type="term" value="F:DNA binding"/>
    <property type="evidence" value="ECO:0007669"/>
    <property type="project" value="InterPro"/>
</dbReference>
<reference evidence="6 7" key="1">
    <citation type="submission" date="2014-04" db="EMBL/GenBank/DDBJ databases">
        <authorList>
            <person name="Hornung B.V."/>
        </authorList>
    </citation>
    <scope>NUCLEOTIDE SEQUENCE [LARGE SCALE GENOMIC DNA]</scope>
    <source>
        <strain evidence="6 7">CRIB</strain>
    </source>
</reference>
<keyword evidence="2" id="KW-0378">Hydrolase</keyword>
<dbReference type="InterPro" id="IPR027417">
    <property type="entry name" value="P-loop_NTPase"/>
</dbReference>
<protein>
    <submittedName>
        <fullName evidence="6">UvrD/REP helicase</fullName>
    </submittedName>
</protein>
<evidence type="ECO:0000313" key="7">
    <source>
        <dbReference type="Proteomes" id="UP000245622"/>
    </source>
</evidence>
<evidence type="ECO:0000256" key="3">
    <source>
        <dbReference type="ARBA" id="ARBA00022806"/>
    </source>
</evidence>
<dbReference type="CDD" id="cd18807">
    <property type="entry name" value="SF1_C_UvrD"/>
    <property type="match status" value="1"/>
</dbReference>
<dbReference type="GO" id="GO:0005524">
    <property type="term" value="F:ATP binding"/>
    <property type="evidence" value="ECO:0007669"/>
    <property type="project" value="UniProtKB-KW"/>
</dbReference>
<dbReference type="SUPFAM" id="SSF52540">
    <property type="entry name" value="P-loop containing nucleoside triphosphate hydrolases"/>
    <property type="match status" value="1"/>
</dbReference>
<keyword evidence="1" id="KW-0547">Nucleotide-binding</keyword>
<dbReference type="AlphaFoldDB" id="A0A1V1I3Q1"/>
<dbReference type="PANTHER" id="PTHR11070:SF2">
    <property type="entry name" value="ATP-DEPENDENT DNA HELICASE SRS2"/>
    <property type="match status" value="1"/>
</dbReference>
<evidence type="ECO:0000259" key="5">
    <source>
        <dbReference type="Pfam" id="PF13361"/>
    </source>
</evidence>
<dbReference type="InterPro" id="IPR014017">
    <property type="entry name" value="DNA_helicase_UvrD-like_C"/>
</dbReference>
<dbReference type="RefSeq" id="WP_180701604.1">
    <property type="nucleotide sequence ID" value="NZ_LN555523.1"/>
</dbReference>
<keyword evidence="3 6" id="KW-0347">Helicase</keyword>